<gene>
    <name evidence="5" type="primary">recX</name>
    <name evidence="9" type="ORF">MTO99_02915</name>
</gene>
<feature type="compositionally biased region" description="Basic and acidic residues" evidence="6">
    <location>
        <begin position="98"/>
        <end position="113"/>
    </location>
</feature>
<sequence length="303" mass="32771">MSDPSSDEHLAPVSYLPWAIPGRSIHEADDGDAAVADPVGDDSPGDDSPGDDRPFGDAARSQQRHPAGGRGSRRSTRPRLAVVGGTGPGERGAGPGERGAEPGERGAGPEDRGAGPGERGAGRRAGVTGTRRRGESLPQNAFADETGPERDERIDRLVVSRLRRSSLSIAEVRGVLVEHGLDDVEVDEWIERYRRLGYLDDARLAEQLVHVQTSRRGRGSSAILSELGRRGIDPVIAREAVDALDPAAEREQALEVAERRHRQLRGLERHVAERRLSAFLQRRGYPAELVRDVLSQVLGADRS</sequence>
<dbReference type="Gene3D" id="1.10.10.10">
    <property type="entry name" value="Winged helix-like DNA-binding domain superfamily/Winged helix DNA-binding domain"/>
    <property type="match status" value="2"/>
</dbReference>
<evidence type="ECO:0000259" key="7">
    <source>
        <dbReference type="Pfam" id="PF02631"/>
    </source>
</evidence>
<dbReference type="InterPro" id="IPR036388">
    <property type="entry name" value="WH-like_DNA-bd_sf"/>
</dbReference>
<dbReference type="RefSeq" id="WP_243556812.1">
    <property type="nucleotide sequence ID" value="NZ_CP094528.1"/>
</dbReference>
<comment type="subcellular location">
    <subcellularLocation>
        <location evidence="1 5">Cytoplasm</location>
    </subcellularLocation>
</comment>
<evidence type="ECO:0000259" key="8">
    <source>
        <dbReference type="Pfam" id="PF21981"/>
    </source>
</evidence>
<dbReference type="Pfam" id="PF02631">
    <property type="entry name" value="RecX_HTH2"/>
    <property type="match status" value="1"/>
</dbReference>
<dbReference type="Pfam" id="PF21981">
    <property type="entry name" value="RecX_HTH3"/>
    <property type="match status" value="1"/>
</dbReference>
<accession>A0ABY4C454</accession>
<evidence type="ECO:0000256" key="5">
    <source>
        <dbReference type="HAMAP-Rule" id="MF_01114"/>
    </source>
</evidence>
<feature type="domain" description="RecX third three-helical" evidence="8">
    <location>
        <begin position="249"/>
        <end position="294"/>
    </location>
</feature>
<dbReference type="PANTHER" id="PTHR33602:SF1">
    <property type="entry name" value="REGULATORY PROTEIN RECX FAMILY PROTEIN"/>
    <property type="match status" value="1"/>
</dbReference>
<comment type="function">
    <text evidence="5">Modulates RecA activity.</text>
</comment>
<keyword evidence="4 5" id="KW-0963">Cytoplasm</keyword>
<evidence type="ECO:0000313" key="9">
    <source>
        <dbReference type="EMBL" id="UOE44758.1"/>
    </source>
</evidence>
<dbReference type="InterPro" id="IPR003783">
    <property type="entry name" value="Regulatory_RecX"/>
</dbReference>
<keyword evidence="10" id="KW-1185">Reference proteome</keyword>
<evidence type="ECO:0000256" key="3">
    <source>
        <dbReference type="ARBA" id="ARBA00018111"/>
    </source>
</evidence>
<protein>
    <recommendedName>
        <fullName evidence="3 5">Regulatory protein RecX</fullName>
    </recommendedName>
</protein>
<proteinExistence type="inferred from homology"/>
<reference evidence="9 10" key="1">
    <citation type="submission" date="2022-03" db="EMBL/GenBank/DDBJ databases">
        <title>Mucilaginibacter sp. isolated from the gut of Protaetia brevitarsis seulensis larvae.</title>
        <authorList>
            <person name="Won M."/>
            <person name="Kim S.-J."/>
            <person name="Kwon S.-W."/>
        </authorList>
    </citation>
    <scope>NUCLEOTIDE SEQUENCE [LARGE SCALE GENOMIC DNA]</scope>
    <source>
        <strain evidence="9 10">CFWR-12</strain>
    </source>
</reference>
<dbReference type="PANTHER" id="PTHR33602">
    <property type="entry name" value="REGULATORY PROTEIN RECX FAMILY PROTEIN"/>
    <property type="match status" value="1"/>
</dbReference>
<dbReference type="Proteomes" id="UP000832097">
    <property type="component" value="Chromosome"/>
</dbReference>
<name>A0ABY4C454_9MICO</name>
<dbReference type="EMBL" id="CP094528">
    <property type="protein sequence ID" value="UOE44758.1"/>
    <property type="molecule type" value="Genomic_DNA"/>
</dbReference>
<dbReference type="InterPro" id="IPR053925">
    <property type="entry name" value="RecX_HTH_3rd"/>
</dbReference>
<dbReference type="HAMAP" id="MF_01114">
    <property type="entry name" value="RecX"/>
    <property type="match status" value="1"/>
</dbReference>
<evidence type="ECO:0000256" key="4">
    <source>
        <dbReference type="ARBA" id="ARBA00022490"/>
    </source>
</evidence>
<evidence type="ECO:0000313" key="10">
    <source>
        <dbReference type="Proteomes" id="UP000832097"/>
    </source>
</evidence>
<feature type="domain" description="RecX second three-helical" evidence="7">
    <location>
        <begin position="200"/>
        <end position="240"/>
    </location>
</feature>
<feature type="compositionally biased region" description="Gly residues" evidence="6">
    <location>
        <begin position="84"/>
        <end position="97"/>
    </location>
</feature>
<feature type="compositionally biased region" description="Acidic residues" evidence="6">
    <location>
        <begin position="39"/>
        <end position="49"/>
    </location>
</feature>
<feature type="region of interest" description="Disordered" evidence="6">
    <location>
        <begin position="23"/>
        <end position="150"/>
    </location>
</feature>
<evidence type="ECO:0000256" key="1">
    <source>
        <dbReference type="ARBA" id="ARBA00004496"/>
    </source>
</evidence>
<comment type="similarity">
    <text evidence="2 5">Belongs to the RecX family.</text>
</comment>
<organism evidence="9 10">
    <name type="scientific">Agromyces larvae</name>
    <dbReference type="NCBI Taxonomy" id="2929802"/>
    <lineage>
        <taxon>Bacteria</taxon>
        <taxon>Bacillati</taxon>
        <taxon>Actinomycetota</taxon>
        <taxon>Actinomycetes</taxon>
        <taxon>Micrococcales</taxon>
        <taxon>Microbacteriaceae</taxon>
        <taxon>Agromyces</taxon>
    </lineage>
</organism>
<evidence type="ECO:0000256" key="6">
    <source>
        <dbReference type="SAM" id="MobiDB-lite"/>
    </source>
</evidence>
<evidence type="ECO:0000256" key="2">
    <source>
        <dbReference type="ARBA" id="ARBA00009695"/>
    </source>
</evidence>
<dbReference type="InterPro" id="IPR053924">
    <property type="entry name" value="RecX_HTH_2nd"/>
</dbReference>